<dbReference type="AlphaFoldDB" id="A0A1F5Q8T7"/>
<dbReference type="EMBL" id="MFFF01000030">
    <property type="protein sequence ID" value="OGE98536.1"/>
    <property type="molecule type" value="Genomic_DNA"/>
</dbReference>
<organism evidence="1 2">
    <name type="scientific">Candidatus Doudnabacteria bacterium RIFCSPLOWO2_02_FULL_48_13</name>
    <dbReference type="NCBI Taxonomy" id="1817845"/>
    <lineage>
        <taxon>Bacteria</taxon>
        <taxon>Candidatus Doudnaibacteriota</taxon>
    </lineage>
</organism>
<reference evidence="1 2" key="1">
    <citation type="journal article" date="2016" name="Nat. Commun.">
        <title>Thousands of microbial genomes shed light on interconnected biogeochemical processes in an aquifer system.</title>
        <authorList>
            <person name="Anantharaman K."/>
            <person name="Brown C.T."/>
            <person name="Hug L.A."/>
            <person name="Sharon I."/>
            <person name="Castelle C.J."/>
            <person name="Probst A.J."/>
            <person name="Thomas B.C."/>
            <person name="Singh A."/>
            <person name="Wilkins M.J."/>
            <person name="Karaoz U."/>
            <person name="Brodie E.L."/>
            <person name="Williams K.H."/>
            <person name="Hubbard S.S."/>
            <person name="Banfield J.F."/>
        </authorList>
    </citation>
    <scope>NUCLEOTIDE SEQUENCE [LARGE SCALE GENOMIC DNA]</scope>
</reference>
<protein>
    <submittedName>
        <fullName evidence="1">Uncharacterized protein</fullName>
    </submittedName>
</protein>
<name>A0A1F5Q8T7_9BACT</name>
<evidence type="ECO:0000313" key="1">
    <source>
        <dbReference type="EMBL" id="OGE98536.1"/>
    </source>
</evidence>
<accession>A0A1F5Q8T7</accession>
<dbReference type="Proteomes" id="UP000177235">
    <property type="component" value="Unassembled WGS sequence"/>
</dbReference>
<proteinExistence type="predicted"/>
<evidence type="ECO:0000313" key="2">
    <source>
        <dbReference type="Proteomes" id="UP000177235"/>
    </source>
</evidence>
<sequence length="92" mass="10676">MFRFVNKKLTVSPTDFHETTQHIALCISQARARFDWALAEYQLTMPNIQGFEEQIRERAAEPYAARAEFSDAQNWELGMFLALQHHTISMTA</sequence>
<gene>
    <name evidence="1" type="ORF">A3J05_04140</name>
</gene>
<comment type="caution">
    <text evidence="1">The sequence shown here is derived from an EMBL/GenBank/DDBJ whole genome shotgun (WGS) entry which is preliminary data.</text>
</comment>